<dbReference type="Proteomes" id="UP000223363">
    <property type="component" value="Segment"/>
</dbReference>
<evidence type="ECO:0000313" key="3">
    <source>
        <dbReference type="Proteomes" id="UP000223363"/>
    </source>
</evidence>
<keyword evidence="3" id="KW-1185">Reference proteome</keyword>
<proteinExistence type="predicted"/>
<evidence type="ECO:0000256" key="1">
    <source>
        <dbReference type="SAM" id="MobiDB-lite"/>
    </source>
</evidence>
<sequence length="202" mass="23589">MRPGLPLRFRTAEETHRISDHEYSGPMNLLALMFRKVKGDLAINSAMWSNLMNRYLKDPRNEVTQTSRGRSSERSNLNRGLTHPEMSIKVFIKGLRVLNPKHLKFTILLVHLDGSKTSHKVEMDPEDLYQHYHNEKYPTRLNVLHQLFLDIRKTVTPTEEDWNRAMKSYLEDPGNDFDDKNKLRSSERSNVNRGLNNPDMSS</sequence>
<dbReference type="EMBL" id="MF285618">
    <property type="protein sequence ID" value="ATA65422.1"/>
    <property type="molecule type" value="Genomic_DNA"/>
</dbReference>
<feature type="compositionally biased region" description="Polar residues" evidence="1">
    <location>
        <begin position="188"/>
        <end position="202"/>
    </location>
</feature>
<accession>A0A289ZIB0</accession>
<protein>
    <submittedName>
        <fullName evidence="2">Uncharacterized protein</fullName>
    </submittedName>
</protein>
<organism evidence="2 3">
    <name type="scientific">Serratia phage vB_SmaM_ 2050HW</name>
    <dbReference type="NCBI Taxonomy" id="2024252"/>
    <lineage>
        <taxon>Viruses</taxon>
        <taxon>Duplodnaviria</taxon>
        <taxon>Heunggongvirae</taxon>
        <taxon>Uroviricota</taxon>
        <taxon>Caudoviricetes</taxon>
        <taxon>Chimalliviridae</taxon>
        <taxon>Moabitevirus</taxon>
        <taxon>Moabitevirus mv2050HW</taxon>
    </lineage>
</organism>
<name>A0A289ZIB0_9CAUD</name>
<feature type="region of interest" description="Disordered" evidence="1">
    <location>
        <begin position="169"/>
        <end position="202"/>
    </location>
</feature>
<gene>
    <name evidence="2" type="ORF">2050HW_00087</name>
</gene>
<feature type="compositionally biased region" description="Polar residues" evidence="1">
    <location>
        <begin position="62"/>
        <end position="79"/>
    </location>
</feature>
<feature type="compositionally biased region" description="Basic and acidic residues" evidence="1">
    <location>
        <begin position="177"/>
        <end position="187"/>
    </location>
</feature>
<reference evidence="3" key="1">
    <citation type="submission" date="2017-06" db="EMBL/GenBank/DDBJ databases">
        <authorList>
            <person name="Zhao X."/>
        </authorList>
    </citation>
    <scope>NUCLEOTIDE SEQUENCE [LARGE SCALE GENOMIC DNA]</scope>
</reference>
<feature type="region of interest" description="Disordered" evidence="1">
    <location>
        <begin position="59"/>
        <end position="79"/>
    </location>
</feature>
<evidence type="ECO:0000313" key="2">
    <source>
        <dbReference type="EMBL" id="ATA65422.1"/>
    </source>
</evidence>